<dbReference type="Proteomes" id="UP000006298">
    <property type="component" value="Segment"/>
</dbReference>
<accession>J9PV49</accession>
<sequence>MKKVQWLSNMIAKAKAEGEAYKKKNGYVVFSIEILDGNLTVYREGTLILDANIHSKVVQNNSGGYSRTDAQYINHIMWEFGMYHPQLRYAHTRNHYENGMTLVNLFPKKLVTVADYHMKELHYHISDLVGQIYGQKVSSIYNYDKREFQIVREDGILLYSQNYEDGFKFTNEKGKEDTYKNYFTGEDLTSIAMKYYYDSVMELVKTEYFDIHHKQVVQ</sequence>
<keyword evidence="2" id="KW-1185">Reference proteome</keyword>
<reference evidence="1 2" key="1">
    <citation type="submission" date="2011-09" db="EMBL/GenBank/DDBJ databases">
        <title>Complete Genome Sequence of Bacillus cereus Bacteriophage BCD7.</title>
        <authorList>
            <person name="Lee J.-H."/>
            <person name="Shin H."/>
            <person name="Son B."/>
            <person name="Ryu S."/>
        </authorList>
    </citation>
    <scope>NUCLEOTIDE SEQUENCE [LARGE SCALE GENOMIC DNA]</scope>
</reference>
<dbReference type="EMBL" id="JN712910">
    <property type="protein sequence ID" value="AEZ50449.1"/>
    <property type="molecule type" value="Genomic_DNA"/>
</dbReference>
<organism evidence="1 2">
    <name type="scientific">Bacillus phage BCD7</name>
    <dbReference type="NCBI Taxonomy" id="1136534"/>
    <lineage>
        <taxon>Viruses</taxon>
        <taxon>Duplodnaviria</taxon>
        <taxon>Heunggongvirae</taxon>
        <taxon>Uroviricota</taxon>
        <taxon>Caudoviricetes</taxon>
        <taxon>Becedseptimavirus</taxon>
        <taxon>Becedseptimavirus BCD7</taxon>
    </lineage>
</organism>
<dbReference type="KEGG" id="vg:14011521"/>
<protein>
    <submittedName>
        <fullName evidence="1">Uncharacterized protein</fullName>
    </submittedName>
</protein>
<evidence type="ECO:0000313" key="1">
    <source>
        <dbReference type="EMBL" id="AEZ50449.1"/>
    </source>
</evidence>
<name>J9PV49_9CAUD</name>
<proteinExistence type="predicted"/>
<dbReference type="RefSeq" id="YP_007005853.1">
    <property type="nucleotide sequence ID" value="NC_019515.1"/>
</dbReference>
<evidence type="ECO:0000313" key="2">
    <source>
        <dbReference type="Proteomes" id="UP000006298"/>
    </source>
</evidence>
<dbReference type="GeneID" id="14011521"/>
<gene>
    <name evidence="1" type="ORF">BCD7_0002</name>
</gene>